<dbReference type="PANTHER" id="PTHR33069:SF3">
    <property type="entry name" value="DYNEIN HEAVY CHAIN TAIL DOMAIN-CONTAINING PROTEIN"/>
    <property type="match status" value="1"/>
</dbReference>
<name>A0A180GKV7_PUCT1</name>
<dbReference type="AlphaFoldDB" id="A0A180GKV7"/>
<proteinExistence type="predicted"/>
<evidence type="ECO:0000313" key="3">
    <source>
        <dbReference type="Proteomes" id="UP000005240"/>
    </source>
</evidence>
<reference evidence="2" key="4">
    <citation type="submission" date="2025-05" db="UniProtKB">
        <authorList>
            <consortium name="EnsemblFungi"/>
        </authorList>
    </citation>
    <scope>IDENTIFICATION</scope>
    <source>
        <strain evidence="2">isolate 1-1 / race 1 (BBBD)</strain>
    </source>
</reference>
<gene>
    <name evidence="1" type="ORF">PTTG_01589</name>
</gene>
<sequence length="421" mass="48064">MMMIEDEFRLLAGLVAPFDELDLRQPEQVRLLQALKKLRRRSNKIHRALVSLSPHPADSMHRSTIIQNRIRWRLRTKQLPVLHDQLHRLSLLLDPSCLPERPNGRFREALGILLEMDDSIELIKTSADSVWYDEQALIATPDANPPPGSEHLEHLTVHRCLLVVSNCKSVLIELSRAIESYERFFRVLVLTDGRVCEADQPADYLQEFRKESIPRTVAEQLQRLETFIHWLLLSNLAILESDWRAMIVAIDETLTNLLEFGKAPSIRHDPEKPNLPRQIEALIPVVKLSRLFLNKLSSPTNSLPRLTSGMSLELIDSLRLATSPIPFDLSDILNTFDTPRPHHIALTTAIQSLVGSARKLNSIFNNHFDSLQLDPHLNPLGNGPIWFKLWITEFDLAMVTFIRISQNTVDDDAANQAESVF</sequence>
<evidence type="ECO:0000313" key="1">
    <source>
        <dbReference type="EMBL" id="OAV93426.1"/>
    </source>
</evidence>
<organism evidence="1">
    <name type="scientific">Puccinia triticina (isolate 1-1 / race 1 (BBBD))</name>
    <name type="common">Brown leaf rust fungus</name>
    <dbReference type="NCBI Taxonomy" id="630390"/>
    <lineage>
        <taxon>Eukaryota</taxon>
        <taxon>Fungi</taxon>
        <taxon>Dikarya</taxon>
        <taxon>Basidiomycota</taxon>
        <taxon>Pucciniomycotina</taxon>
        <taxon>Pucciniomycetes</taxon>
        <taxon>Pucciniales</taxon>
        <taxon>Pucciniaceae</taxon>
        <taxon>Puccinia</taxon>
    </lineage>
</organism>
<evidence type="ECO:0000313" key="2">
    <source>
        <dbReference type="EnsemblFungi" id="PTTG_01589-t43_1-p1"/>
    </source>
</evidence>
<protein>
    <submittedName>
        <fullName evidence="1 2">Uncharacterized protein</fullName>
    </submittedName>
</protein>
<dbReference type="VEuPathDB" id="FungiDB:PTTG_01589"/>
<reference evidence="2 3" key="3">
    <citation type="journal article" date="2017" name="G3 (Bethesda)">
        <title>Comparative analysis highlights variable genome content of wheat rusts and divergence of the mating loci.</title>
        <authorList>
            <person name="Cuomo C.A."/>
            <person name="Bakkeren G."/>
            <person name="Khalil H.B."/>
            <person name="Panwar V."/>
            <person name="Joly D."/>
            <person name="Linning R."/>
            <person name="Sakthikumar S."/>
            <person name="Song X."/>
            <person name="Adiconis X."/>
            <person name="Fan L."/>
            <person name="Goldberg J.M."/>
            <person name="Levin J.Z."/>
            <person name="Young S."/>
            <person name="Zeng Q."/>
            <person name="Anikster Y."/>
            <person name="Bruce M."/>
            <person name="Wang M."/>
            <person name="Yin C."/>
            <person name="McCallum B."/>
            <person name="Szabo L.J."/>
            <person name="Hulbert S."/>
            <person name="Chen X."/>
            <person name="Fellers J.P."/>
        </authorList>
    </citation>
    <scope>NUCLEOTIDE SEQUENCE</scope>
    <source>
        <strain evidence="2">isolate 1-1 / race 1 (BBBD)</strain>
        <strain evidence="3">Isolate 1-1 / race 1 (BBBD)</strain>
    </source>
</reference>
<dbReference type="OrthoDB" id="2499449at2759"/>
<accession>A0A180GKV7</accession>
<dbReference type="Proteomes" id="UP000005240">
    <property type="component" value="Unassembled WGS sequence"/>
</dbReference>
<dbReference type="EnsemblFungi" id="PTTG_01589-t43_1">
    <property type="protein sequence ID" value="PTTG_01589-t43_1-p1"/>
    <property type="gene ID" value="PTTG_01589"/>
</dbReference>
<keyword evidence="3" id="KW-1185">Reference proteome</keyword>
<dbReference type="PANTHER" id="PTHR33069">
    <property type="entry name" value="CHROMOSOME 7, WHOLE GENOME SHOTGUN SEQUENCE-RELATED"/>
    <property type="match status" value="1"/>
</dbReference>
<reference evidence="1" key="1">
    <citation type="submission" date="2009-11" db="EMBL/GenBank/DDBJ databases">
        <authorList>
            <consortium name="The Broad Institute Genome Sequencing Platform"/>
            <person name="Ward D."/>
            <person name="Feldgarden M."/>
            <person name="Earl A."/>
            <person name="Young S.K."/>
            <person name="Zeng Q."/>
            <person name="Koehrsen M."/>
            <person name="Alvarado L."/>
            <person name="Berlin A."/>
            <person name="Bochicchio J."/>
            <person name="Borenstein D."/>
            <person name="Chapman S.B."/>
            <person name="Chen Z."/>
            <person name="Engels R."/>
            <person name="Freedman E."/>
            <person name="Gellesch M."/>
            <person name="Goldberg J."/>
            <person name="Griggs A."/>
            <person name="Gujja S."/>
            <person name="Heilman E."/>
            <person name="Heiman D."/>
            <person name="Hepburn T."/>
            <person name="Howarth C."/>
            <person name="Jen D."/>
            <person name="Larson L."/>
            <person name="Lewis B."/>
            <person name="Mehta T."/>
            <person name="Park D."/>
            <person name="Pearson M."/>
            <person name="Roberts A."/>
            <person name="Saif S."/>
            <person name="Shea T."/>
            <person name="Shenoy N."/>
            <person name="Sisk P."/>
            <person name="Stolte C."/>
            <person name="Sykes S."/>
            <person name="Thomson T."/>
            <person name="Walk T."/>
            <person name="White J."/>
            <person name="Yandava C."/>
            <person name="Izard J."/>
            <person name="Baranova O.V."/>
            <person name="Blanton J.M."/>
            <person name="Tanner A.C."/>
            <person name="Dewhirst F.E."/>
            <person name="Haas B."/>
            <person name="Nusbaum C."/>
            <person name="Birren B."/>
        </authorList>
    </citation>
    <scope>NUCLEOTIDE SEQUENCE [LARGE SCALE GENOMIC DNA]</scope>
    <source>
        <strain evidence="1">1-1 BBBD Race 1</strain>
    </source>
</reference>
<reference evidence="1" key="2">
    <citation type="submission" date="2016-05" db="EMBL/GenBank/DDBJ databases">
        <title>Comparative analysis highlights variable genome content of wheat rusts and divergence of the mating loci.</title>
        <authorList>
            <person name="Cuomo C.A."/>
            <person name="Bakkeren G."/>
            <person name="Szabo L."/>
            <person name="Khalil H."/>
            <person name="Joly D."/>
            <person name="Goldberg J."/>
            <person name="Young S."/>
            <person name="Zeng Q."/>
            <person name="Fellers J."/>
        </authorList>
    </citation>
    <scope>NUCLEOTIDE SEQUENCE [LARGE SCALE GENOMIC DNA]</scope>
    <source>
        <strain evidence="1">1-1 BBBD Race 1</strain>
    </source>
</reference>
<dbReference type="EMBL" id="ADAS02000051">
    <property type="protein sequence ID" value="OAV93426.1"/>
    <property type="molecule type" value="Genomic_DNA"/>
</dbReference>